<sequence>MLRAQLVPAVVLTALASLVLGVAYPLATYSIGQLAFRHQADGSLISRDNQVVGSSLLGQSFTDAHGNPLPEYFQPRPSAAGDGYDATASAASNLGPSDPRLLAVIRERAAAYRAFNHLPGDAAVPVDAVTASGSGLDPDISVANAELQSPRVAAARHLPPETVAALVRGHTTGRALGFLGETVVNVVMLNLALDRLQPRPH</sequence>
<comment type="subunit">
    <text evidence="11">The system is composed of three essential subunits: KdpA, KdpB and KdpC.</text>
</comment>
<dbReference type="Proteomes" id="UP000192760">
    <property type="component" value="Unassembled WGS sequence"/>
</dbReference>
<evidence type="ECO:0000256" key="5">
    <source>
        <dbReference type="ARBA" id="ARBA00022741"/>
    </source>
</evidence>
<evidence type="ECO:0000256" key="3">
    <source>
        <dbReference type="ARBA" id="ARBA00022538"/>
    </source>
</evidence>
<comment type="function">
    <text evidence="11">Part of the high-affinity ATP-driven potassium transport (or Kdp) system, which catalyzes the hydrolysis of ATP coupled with the electrogenic transport of potassium into the cytoplasm. This subunit acts as a catalytic chaperone that increases the ATP-binding affinity of the ATP-hydrolyzing subunit KdpB by the formation of a transient KdpB/KdpC/ATP ternary complex.</text>
</comment>
<keyword evidence="9 11" id="KW-0406">Ion transport</keyword>
<reference evidence="12 15" key="2">
    <citation type="journal article" date="2019" name="Emerg. Microbes Infect.">
        <title>Comprehensive subspecies identification of 175 nontuberculous mycobacteria species based on 7547 genomic profiles.</title>
        <authorList>
            <person name="Matsumoto Y."/>
            <person name="Kinjo T."/>
            <person name="Motooka D."/>
            <person name="Nabeya D."/>
            <person name="Jung N."/>
            <person name="Uechi K."/>
            <person name="Horii T."/>
            <person name="Iida T."/>
            <person name="Fujita J."/>
            <person name="Nakamura S."/>
        </authorList>
    </citation>
    <scope>NUCLEOTIDE SEQUENCE [LARGE SCALE GENOMIC DNA]</scope>
    <source>
        <strain evidence="12 15">JCM 18113</strain>
    </source>
</reference>
<dbReference type="PANTHER" id="PTHR30042">
    <property type="entry name" value="POTASSIUM-TRANSPORTING ATPASE C CHAIN"/>
    <property type="match status" value="1"/>
</dbReference>
<reference evidence="13 14" key="1">
    <citation type="submission" date="2017-02" db="EMBL/GenBank/DDBJ databases">
        <title>The new phylogeny of genus Mycobacterium.</title>
        <authorList>
            <person name="Tortoli E."/>
            <person name="Trovato A."/>
            <person name="Cirillo D.M."/>
        </authorList>
    </citation>
    <scope>NUCLEOTIDE SEQUENCE [LARGE SCALE GENOMIC DNA]</scope>
    <source>
        <strain evidence="13 14">DSM 45255</strain>
    </source>
</reference>
<reference evidence="12" key="3">
    <citation type="submission" date="2020-02" db="EMBL/GenBank/DDBJ databases">
        <authorList>
            <person name="Matsumoto Y."/>
            <person name="Motooka D."/>
            <person name="Nakamura S."/>
        </authorList>
    </citation>
    <scope>NUCLEOTIDE SEQUENCE</scope>
    <source>
        <strain evidence="12">JCM 18113</strain>
    </source>
</reference>
<accession>A0A1X0FAD4</accession>
<evidence type="ECO:0000256" key="6">
    <source>
        <dbReference type="ARBA" id="ARBA00022840"/>
    </source>
</evidence>
<dbReference type="Proteomes" id="UP000465812">
    <property type="component" value="Chromosome"/>
</dbReference>
<dbReference type="PIRSF" id="PIRSF001296">
    <property type="entry name" value="K_ATPase_KdpC"/>
    <property type="match status" value="1"/>
</dbReference>
<dbReference type="NCBIfam" id="NF001454">
    <property type="entry name" value="PRK00315.1"/>
    <property type="match status" value="1"/>
</dbReference>
<comment type="subcellular location">
    <subcellularLocation>
        <location evidence="11">Cell membrane</location>
        <topology evidence="11">Single-pass membrane protein</topology>
    </subcellularLocation>
</comment>
<proteinExistence type="inferred from homology"/>
<evidence type="ECO:0000256" key="8">
    <source>
        <dbReference type="ARBA" id="ARBA00022989"/>
    </source>
</evidence>
<keyword evidence="4 11" id="KW-0812">Transmembrane</keyword>
<keyword evidence="2 11" id="KW-1003">Cell membrane</keyword>
<evidence type="ECO:0000256" key="2">
    <source>
        <dbReference type="ARBA" id="ARBA00022475"/>
    </source>
</evidence>
<dbReference type="PANTHER" id="PTHR30042:SF2">
    <property type="entry name" value="POTASSIUM-TRANSPORTING ATPASE KDPC SUBUNIT"/>
    <property type="match status" value="1"/>
</dbReference>
<gene>
    <name evidence="11" type="primary">kdpC</name>
    <name evidence="12" type="synonym">kdpC_1</name>
    <name evidence="13" type="ORF">BST30_26145</name>
    <name evidence="12" type="ORF">MMAN_19710</name>
</gene>
<keyword evidence="15" id="KW-1185">Reference proteome</keyword>
<evidence type="ECO:0000313" key="13">
    <source>
        <dbReference type="EMBL" id="ORA98159.1"/>
    </source>
</evidence>
<protein>
    <recommendedName>
        <fullName evidence="11">Potassium-transporting ATPase KdpC subunit</fullName>
    </recommendedName>
    <alternativeName>
        <fullName evidence="11">ATP phosphohydrolase [potassium-transporting] C chain</fullName>
    </alternativeName>
    <alternativeName>
        <fullName evidence="11">Potassium-binding and translocating subunit C</fullName>
    </alternativeName>
    <alternativeName>
        <fullName evidence="11">Potassium-translocating ATPase C chain</fullName>
    </alternativeName>
</protein>
<evidence type="ECO:0000313" key="12">
    <source>
        <dbReference type="EMBL" id="BBY37837.1"/>
    </source>
</evidence>
<keyword evidence="6 11" id="KW-0067">ATP-binding</keyword>
<evidence type="ECO:0000256" key="1">
    <source>
        <dbReference type="ARBA" id="ARBA00022448"/>
    </source>
</evidence>
<dbReference type="NCBIfam" id="TIGR00681">
    <property type="entry name" value="kdpC"/>
    <property type="match status" value="1"/>
</dbReference>
<dbReference type="AlphaFoldDB" id="A0A1X0FAD4"/>
<comment type="similarity">
    <text evidence="11">Belongs to the KdpC family.</text>
</comment>
<dbReference type="HAMAP" id="MF_00276">
    <property type="entry name" value="KdpC"/>
    <property type="match status" value="1"/>
</dbReference>
<dbReference type="GO" id="GO:0005886">
    <property type="term" value="C:plasma membrane"/>
    <property type="evidence" value="ECO:0007669"/>
    <property type="project" value="UniProtKB-SubCell"/>
</dbReference>
<dbReference type="GO" id="GO:0005524">
    <property type="term" value="F:ATP binding"/>
    <property type="evidence" value="ECO:0007669"/>
    <property type="project" value="UniProtKB-UniRule"/>
</dbReference>
<dbReference type="GO" id="GO:0008556">
    <property type="term" value="F:P-type potassium transmembrane transporter activity"/>
    <property type="evidence" value="ECO:0007669"/>
    <property type="project" value="InterPro"/>
</dbReference>
<keyword evidence="1 11" id="KW-0813">Transport</keyword>
<evidence type="ECO:0000256" key="4">
    <source>
        <dbReference type="ARBA" id="ARBA00022692"/>
    </source>
</evidence>
<keyword evidence="3 11" id="KW-0633">Potassium transport</keyword>
<dbReference type="Pfam" id="PF02669">
    <property type="entry name" value="KdpC"/>
    <property type="match status" value="1"/>
</dbReference>
<evidence type="ECO:0000256" key="10">
    <source>
        <dbReference type="ARBA" id="ARBA00023136"/>
    </source>
</evidence>
<evidence type="ECO:0000256" key="7">
    <source>
        <dbReference type="ARBA" id="ARBA00022958"/>
    </source>
</evidence>
<dbReference type="InterPro" id="IPR003820">
    <property type="entry name" value="KdpC"/>
</dbReference>
<keyword evidence="7 11" id="KW-0630">Potassium</keyword>
<name>A0A1X0FAD4_MYCNT</name>
<dbReference type="EMBL" id="AP022590">
    <property type="protein sequence ID" value="BBY37837.1"/>
    <property type="molecule type" value="Genomic_DNA"/>
</dbReference>
<keyword evidence="8 11" id="KW-1133">Transmembrane helix</keyword>
<keyword evidence="10 11" id="KW-0472">Membrane</keyword>
<keyword evidence="5 11" id="KW-0547">Nucleotide-binding</keyword>
<evidence type="ECO:0000313" key="15">
    <source>
        <dbReference type="Proteomes" id="UP000465812"/>
    </source>
</evidence>
<evidence type="ECO:0000256" key="11">
    <source>
        <dbReference type="HAMAP-Rule" id="MF_00276"/>
    </source>
</evidence>
<evidence type="ECO:0000256" key="9">
    <source>
        <dbReference type="ARBA" id="ARBA00023065"/>
    </source>
</evidence>
<dbReference type="EMBL" id="MVHW01000048">
    <property type="protein sequence ID" value="ORA98159.1"/>
    <property type="molecule type" value="Genomic_DNA"/>
</dbReference>
<dbReference type="STRING" id="560555.BST30_26145"/>
<evidence type="ECO:0000313" key="14">
    <source>
        <dbReference type="Proteomes" id="UP000192760"/>
    </source>
</evidence>
<organism evidence="13 14">
    <name type="scientific">Mycobacterium mantenii</name>
    <dbReference type="NCBI Taxonomy" id="560555"/>
    <lineage>
        <taxon>Bacteria</taxon>
        <taxon>Bacillati</taxon>
        <taxon>Actinomycetota</taxon>
        <taxon>Actinomycetes</taxon>
        <taxon>Mycobacteriales</taxon>
        <taxon>Mycobacteriaceae</taxon>
        <taxon>Mycobacterium</taxon>
        <taxon>Mycobacterium avium complex (MAC)</taxon>
    </lineage>
</organism>